<sequence length="446" mass="46144">MSQKGGGKATLVPVELPMKRKRGRPRKGEGSPSAQVEKPQPHPPQPPSSAQANQQKNTQEVEEKPPSPGPIGGNNKITNGDNSDSMVGQVVHGVIDADFGDGYLFSAIVGGISMRGVALKAGRVAPVTAANDVAPYAKMLRRQEIPFPNIGPQTQVESAAPASIVPSNAAGQKVTETGGETQPVNEEDPALVQKPDEDMKEAAEDSKSGPASGSPSDLAPGHEVQAADSELKSSGPEPVHAEPTEQDVELEQAPDLRSSSPKSPIPETTVEAIQEVAMDSKSKPNAVAIDEMKADLIEPDRVPLSAEPKKASSPQKQADTLAGPEPDSFAEMTLTLGLNQSFSSSEVESKSAGPKPKKSEPIPDVGFNLNIGMGQTPPTTPTDPEPLMILVPGLELAGSSVDGSATPPLKDNAMNAPSRDNRLGVEVGPADADAGDAKVAEGSIAS</sequence>
<dbReference type="InterPro" id="IPR045881">
    <property type="entry name" value="MNM1-like"/>
</dbReference>
<dbReference type="PANTHER" id="PTHR34682">
    <property type="entry name" value="AT HOOK MOTIF-CONTAINING PROTEIN"/>
    <property type="match status" value="1"/>
</dbReference>
<dbReference type="PANTHER" id="PTHR34682:SF3">
    <property type="entry name" value="AT HOOK MOTIF-CONTAINING PROTEIN"/>
    <property type="match status" value="1"/>
</dbReference>
<evidence type="ECO:0000313" key="3">
    <source>
        <dbReference type="EMBL" id="PKI72306.1"/>
    </source>
</evidence>
<dbReference type="Proteomes" id="UP000197138">
    <property type="component" value="Unassembled WGS sequence"/>
</dbReference>
<feature type="region of interest" description="Disordered" evidence="1">
    <location>
        <begin position="1"/>
        <end position="84"/>
    </location>
</feature>
<accession>A0A218XFE0</accession>
<dbReference type="STRING" id="22663.A0A218XFE0"/>
<evidence type="ECO:0000313" key="4">
    <source>
        <dbReference type="Proteomes" id="UP000197138"/>
    </source>
</evidence>
<reference evidence="4" key="1">
    <citation type="journal article" date="2017" name="Plant J.">
        <title>The pomegranate (Punica granatum L.) genome and the genomics of punicalagin biosynthesis.</title>
        <authorList>
            <person name="Qin G."/>
            <person name="Xu C."/>
            <person name="Ming R."/>
            <person name="Tang H."/>
            <person name="Guyot R."/>
            <person name="Kramer E.M."/>
            <person name="Hu Y."/>
            <person name="Yi X."/>
            <person name="Qi Y."/>
            <person name="Xu X."/>
            <person name="Gao Z."/>
            <person name="Pan H."/>
            <person name="Jian J."/>
            <person name="Tian Y."/>
            <person name="Yue Z."/>
            <person name="Xu Y."/>
        </authorList>
    </citation>
    <scope>NUCLEOTIDE SEQUENCE [LARGE SCALE GENOMIC DNA]</scope>
    <source>
        <strain evidence="4">cv. Dabenzi</strain>
    </source>
</reference>
<feature type="compositionally biased region" description="Basic and acidic residues" evidence="1">
    <location>
        <begin position="194"/>
        <end position="207"/>
    </location>
</feature>
<dbReference type="AlphaFoldDB" id="A0A218XFE0"/>
<dbReference type="OrthoDB" id="1919336at2759"/>
<gene>
    <name evidence="2" type="ORF">CDL15_Pgr012941</name>
    <name evidence="3" type="ORF">CRG98_007286</name>
</gene>
<protein>
    <submittedName>
        <fullName evidence="2">Uncharacterized protein</fullName>
    </submittedName>
</protein>
<feature type="region of interest" description="Disordered" evidence="1">
    <location>
        <begin position="169"/>
        <end position="386"/>
    </location>
</feature>
<reference evidence="3 5" key="3">
    <citation type="submission" date="2017-11" db="EMBL/GenBank/DDBJ databases">
        <title>De-novo sequencing of pomegranate (Punica granatum L.) genome.</title>
        <authorList>
            <person name="Akparov Z."/>
            <person name="Amiraslanov A."/>
            <person name="Hajiyeva S."/>
            <person name="Abbasov M."/>
            <person name="Kaur K."/>
            <person name="Hamwieh A."/>
            <person name="Solovyev V."/>
            <person name="Salamov A."/>
            <person name="Braich B."/>
            <person name="Kosarev P."/>
            <person name="Mahmoud A."/>
            <person name="Hajiyev E."/>
            <person name="Babayeva S."/>
            <person name="Izzatullayeva V."/>
            <person name="Mammadov A."/>
            <person name="Mammadov A."/>
            <person name="Sharifova S."/>
            <person name="Ojaghi J."/>
            <person name="Eynullazada K."/>
            <person name="Bayramov B."/>
            <person name="Abdulazimova A."/>
            <person name="Shahmuradov I."/>
        </authorList>
    </citation>
    <scope>NUCLEOTIDE SEQUENCE [LARGE SCALE GENOMIC DNA]</scope>
    <source>
        <strain evidence="3">AG2017</strain>
        <strain evidence="5">cv. AG2017</strain>
        <tissue evidence="3">Leaf</tissue>
    </source>
</reference>
<dbReference type="EMBL" id="MTKT01001932">
    <property type="protein sequence ID" value="OWM83460.1"/>
    <property type="molecule type" value="Genomic_DNA"/>
</dbReference>
<comment type="caution">
    <text evidence="2">The sequence shown here is derived from an EMBL/GenBank/DDBJ whole genome shotgun (WGS) entry which is preliminary data.</text>
</comment>
<proteinExistence type="predicted"/>
<evidence type="ECO:0000313" key="2">
    <source>
        <dbReference type="EMBL" id="OWM83460.1"/>
    </source>
</evidence>
<name>A0A218XFE0_PUNGR</name>
<keyword evidence="5" id="KW-1185">Reference proteome</keyword>
<organism evidence="2 4">
    <name type="scientific">Punica granatum</name>
    <name type="common">Pomegranate</name>
    <dbReference type="NCBI Taxonomy" id="22663"/>
    <lineage>
        <taxon>Eukaryota</taxon>
        <taxon>Viridiplantae</taxon>
        <taxon>Streptophyta</taxon>
        <taxon>Embryophyta</taxon>
        <taxon>Tracheophyta</taxon>
        <taxon>Spermatophyta</taxon>
        <taxon>Magnoliopsida</taxon>
        <taxon>eudicotyledons</taxon>
        <taxon>Gunneridae</taxon>
        <taxon>Pentapetalae</taxon>
        <taxon>rosids</taxon>
        <taxon>malvids</taxon>
        <taxon>Myrtales</taxon>
        <taxon>Lythraceae</taxon>
        <taxon>Punica</taxon>
    </lineage>
</organism>
<dbReference type="Proteomes" id="UP000233551">
    <property type="component" value="Unassembled WGS sequence"/>
</dbReference>
<evidence type="ECO:0000313" key="5">
    <source>
        <dbReference type="Proteomes" id="UP000233551"/>
    </source>
</evidence>
<feature type="compositionally biased region" description="Polar residues" evidence="1">
    <location>
        <begin position="75"/>
        <end position="84"/>
    </location>
</feature>
<feature type="compositionally biased region" description="Polar residues" evidence="1">
    <location>
        <begin position="169"/>
        <end position="184"/>
    </location>
</feature>
<feature type="region of interest" description="Disordered" evidence="1">
    <location>
        <begin position="399"/>
        <end position="446"/>
    </location>
</feature>
<feature type="compositionally biased region" description="Basic and acidic residues" evidence="1">
    <location>
        <begin position="290"/>
        <end position="301"/>
    </location>
</feature>
<dbReference type="EMBL" id="PGOL01000329">
    <property type="protein sequence ID" value="PKI72306.1"/>
    <property type="molecule type" value="Genomic_DNA"/>
</dbReference>
<dbReference type="GeneID" id="116202681"/>
<reference evidence="2" key="2">
    <citation type="submission" date="2017-06" db="EMBL/GenBank/DDBJ databases">
        <title>The pomegranate genome and the genomics of punicalagin biosynthesis.</title>
        <authorList>
            <person name="Xu C."/>
        </authorList>
    </citation>
    <scope>NUCLEOTIDE SEQUENCE [LARGE SCALE GENOMIC DNA]</scope>
    <source>
        <tissue evidence="2">Fresh leaf</tissue>
    </source>
</reference>
<evidence type="ECO:0000256" key="1">
    <source>
        <dbReference type="SAM" id="MobiDB-lite"/>
    </source>
</evidence>